<sequence length="1033" mass="119592">MIIKLTSTRKNNLGVFFGIFLVSMLFVPPSMPSSEAQEDYTIPSWIKNNAGWWAEDQIDDSSFLQAIEYLIENGIIVVPITESGTESSSGVPAWIKNSAGWWADDTISDGEFVNALQFLLKEGIIKIEQDESIPTDSGTEIVYQTKIVSKEPHTVAVVYATENEICSPDERKKAEAYALMVEYLVKKNLRPNPTQVTAYCMELDEIKQTSYPHVLKELGINLPNLLVYVGGVEANLEAYDEKGNVWWWQCTKFEANVCLPNQIIICDECKRWGVHKPNLESVMEDGMSRLSAAIGGVNFYESFGDRWDAEAYYWASSTSVWDNQEAFDLCYEFDILEDKQCSKLYERVKVLGKTYLVMDIKYAKNNWKDDQKDVLKYITNKVGLGSEFEGFSKFTLREVIGKKSEAVLAGPSGSVDTIDTLTIEYPDDWKHEYYKYDWSIWNANSSKTFECCKIFQADNASLRVGADLWKDDTRDTGPQYPWQFQGSVAVWFLDNLHYGGETDEERFDAIEDAVRKYCANASLRIDQWECENFKLLEKSVFSTDEGRTAHSLTWKYDHVSRPGHWVTSYPWIVTTTEVKLGDDAWQVWTFWLKDVYEWSGGVIDRFNKSLTILDTTIPIPSLPATPTTIVTEDGIQYKAMRAWEDSPVWDKTNFSDIANSTIITKYDMICDTDCNISLDEHLDVGEVMTKIWNGTDLELKEYWNGKWSWNSTSNEWDEIEVDKWIYETTDLGKFQDEKLQKQIWDIYHSMTPKQIMEEIDTFLISTDDRGGGTAFVMSCIDEEEFGCGPPDSSKTKNVISFDPADFAPISGEKQAMYQPGKIKDALEVNMLKSILIHENAHVLSLSEPQSSDNDLIGWEELLVNDDWDEPDKPKTKQVFRQKAASCAPNHYVANVGCLKDDSYLNLFFQKFWADIYPEYYYWFEFADYKKHNKSNYDFHQKYYDRFVSYYAGSNTAEDFAESFMMFVLWDDETIDEHKKLCKKEGWNMIDKMGRNWKWCSKKYADNSIWEEKIRFFYDFPELVEMRDFIRSNL</sequence>
<proteinExistence type="predicted"/>
<dbReference type="EMBL" id="KF901093">
    <property type="protein sequence ID" value="AIF17823.1"/>
    <property type="molecule type" value="Genomic_DNA"/>
</dbReference>
<organism evidence="1">
    <name type="scientific">uncultured marine thaumarchaeote KM3_79_C04</name>
    <dbReference type="NCBI Taxonomy" id="1456294"/>
    <lineage>
        <taxon>Archaea</taxon>
        <taxon>Nitrososphaerota</taxon>
        <taxon>environmental samples</taxon>
    </lineage>
</organism>
<protein>
    <recommendedName>
        <fullName evidence="2">Secreted periplasmic Zn-dependent protease</fullName>
    </recommendedName>
</protein>
<name>A0A075HVF9_9ARCH</name>
<evidence type="ECO:0000313" key="1">
    <source>
        <dbReference type="EMBL" id="AIF17823.1"/>
    </source>
</evidence>
<evidence type="ECO:0008006" key="2">
    <source>
        <dbReference type="Google" id="ProtNLM"/>
    </source>
</evidence>
<reference evidence="1" key="1">
    <citation type="journal article" date="2014" name="Genome Biol. Evol.">
        <title>Pangenome evidence for extensive interdomain horizontal transfer affecting lineage core and shell genes in uncultured planktonic thaumarchaeota and euryarchaeota.</title>
        <authorList>
            <person name="Deschamps P."/>
            <person name="Zivanovic Y."/>
            <person name="Moreira D."/>
            <person name="Rodriguez-Valera F."/>
            <person name="Lopez-Garcia P."/>
        </authorList>
    </citation>
    <scope>NUCLEOTIDE SEQUENCE</scope>
</reference>
<dbReference type="AlphaFoldDB" id="A0A075HVF9"/>
<accession>A0A075HVF9</accession>